<dbReference type="PANTHER" id="PTHR22743:SF170">
    <property type="entry name" value="BTB DOMAIN-CONTAINING PROTEIN"/>
    <property type="match status" value="1"/>
</dbReference>
<protein>
    <submittedName>
        <fullName evidence="4">BTB domain-containing protein</fullName>
    </submittedName>
</protein>
<dbReference type="InterPro" id="IPR052664">
    <property type="entry name" value="BTB-MATH_domain_protein"/>
</dbReference>
<organism evidence="3 4">
    <name type="scientific">Panagrellus redivivus</name>
    <name type="common">Microworm</name>
    <dbReference type="NCBI Taxonomy" id="6233"/>
    <lineage>
        <taxon>Eukaryota</taxon>
        <taxon>Metazoa</taxon>
        <taxon>Ecdysozoa</taxon>
        <taxon>Nematoda</taxon>
        <taxon>Chromadorea</taxon>
        <taxon>Rhabditida</taxon>
        <taxon>Tylenchina</taxon>
        <taxon>Panagrolaimomorpha</taxon>
        <taxon>Panagrolaimoidea</taxon>
        <taxon>Panagrolaimidae</taxon>
        <taxon>Panagrellus</taxon>
    </lineage>
</organism>
<dbReference type="Proteomes" id="UP000492821">
    <property type="component" value="Unassembled WGS sequence"/>
</dbReference>
<accession>A0A7E4VTF7</accession>
<keyword evidence="3" id="KW-1185">Reference proteome</keyword>
<evidence type="ECO:0000256" key="1">
    <source>
        <dbReference type="SAM" id="MobiDB-lite"/>
    </source>
</evidence>
<feature type="domain" description="BTB" evidence="2">
    <location>
        <begin position="41"/>
        <end position="130"/>
    </location>
</feature>
<dbReference type="Gene3D" id="3.30.710.10">
    <property type="entry name" value="Potassium Channel Kv1.1, Chain A"/>
    <property type="match status" value="1"/>
</dbReference>
<dbReference type="SUPFAM" id="SSF54695">
    <property type="entry name" value="POZ domain"/>
    <property type="match status" value="1"/>
</dbReference>
<proteinExistence type="predicted"/>
<dbReference type="WBParaSite" id="Pan_g3098.t1">
    <property type="protein sequence ID" value="Pan_g3098.t1"/>
    <property type="gene ID" value="Pan_g3098"/>
</dbReference>
<dbReference type="Pfam" id="PF00651">
    <property type="entry name" value="BTB"/>
    <property type="match status" value="1"/>
</dbReference>
<dbReference type="InterPro" id="IPR011333">
    <property type="entry name" value="SKP1/BTB/POZ_sf"/>
</dbReference>
<reference evidence="4" key="2">
    <citation type="submission" date="2020-10" db="UniProtKB">
        <authorList>
            <consortium name="WormBaseParasite"/>
        </authorList>
    </citation>
    <scope>IDENTIFICATION</scope>
</reference>
<feature type="region of interest" description="Disordered" evidence="1">
    <location>
        <begin position="1"/>
        <end position="29"/>
    </location>
</feature>
<evidence type="ECO:0000313" key="4">
    <source>
        <dbReference type="WBParaSite" id="Pan_g3098.t1"/>
    </source>
</evidence>
<dbReference type="InterPro" id="IPR000210">
    <property type="entry name" value="BTB/POZ_dom"/>
</dbReference>
<dbReference type="PANTHER" id="PTHR22743">
    <property type="entry name" value="MEPRIN/TRAF-LIKE MATH FAMILY-C.ELEGANS"/>
    <property type="match status" value="1"/>
</dbReference>
<dbReference type="CDD" id="cd14733">
    <property type="entry name" value="BACK"/>
    <property type="match status" value="1"/>
</dbReference>
<feature type="compositionally biased region" description="Low complexity" evidence="1">
    <location>
        <begin position="13"/>
        <end position="29"/>
    </location>
</feature>
<feature type="compositionally biased region" description="Basic and acidic residues" evidence="1">
    <location>
        <begin position="1"/>
        <end position="12"/>
    </location>
</feature>
<name>A0A7E4VTF7_PANRE</name>
<evidence type="ECO:0000259" key="2">
    <source>
        <dbReference type="Pfam" id="PF00651"/>
    </source>
</evidence>
<evidence type="ECO:0000313" key="3">
    <source>
        <dbReference type="Proteomes" id="UP000492821"/>
    </source>
</evidence>
<dbReference type="AlphaFoldDB" id="A0A7E4VTF7"/>
<sequence>MMAEICEHRPQEVFEVPSSSGEPESPTLPLNAPERPFKLLVKNEVFTIDSEKLRKLSPIFAIMCYGRDFENGRELAREIVDEKSHDIATFLNCLHNNSDIDVSNFGTILRLATKYQVDSLVESCENYILETADLNTLKPDQVLTLIIASNDYHLRRAVLAHLVLRLAQEDRLTFNRLKLSRFLPAYIYGGIIATNMNLSQAREISQMNGHSFRLERCTKILSRRSLCDKCKKIVESSVCEGCKLTLCKNHWSTEACTSDYGTRMLRELKANIVELDYD</sequence>
<reference evidence="3" key="1">
    <citation type="journal article" date="2013" name="Genetics">
        <title>The draft genome and transcriptome of Panagrellus redivivus are shaped by the harsh demands of a free-living lifestyle.</title>
        <authorList>
            <person name="Srinivasan J."/>
            <person name="Dillman A.R."/>
            <person name="Macchietto M.G."/>
            <person name="Heikkinen L."/>
            <person name="Lakso M."/>
            <person name="Fracchia K.M."/>
            <person name="Antoshechkin I."/>
            <person name="Mortazavi A."/>
            <person name="Wong G."/>
            <person name="Sternberg P.W."/>
        </authorList>
    </citation>
    <scope>NUCLEOTIDE SEQUENCE [LARGE SCALE GENOMIC DNA]</scope>
    <source>
        <strain evidence="3">MT8872</strain>
    </source>
</reference>